<evidence type="ECO:0000313" key="1">
    <source>
        <dbReference type="EMBL" id="MBB6673559.1"/>
    </source>
</evidence>
<dbReference type="EMBL" id="JACJVP010000040">
    <property type="protein sequence ID" value="MBB6673559.1"/>
    <property type="molecule type" value="Genomic_DNA"/>
</dbReference>
<dbReference type="InterPro" id="IPR025916">
    <property type="entry name" value="YdjO"/>
</dbReference>
<dbReference type="Proteomes" id="UP000547209">
    <property type="component" value="Unassembled WGS sequence"/>
</dbReference>
<name>A0A7X0RTT6_9BACL</name>
<proteinExistence type="predicted"/>
<comment type="caution">
    <text evidence="1">The sequence shown here is derived from an EMBL/GenBank/DDBJ whole genome shotgun (WGS) entry which is preliminary data.</text>
</comment>
<protein>
    <submittedName>
        <fullName evidence="1">Cold-shock protein</fullName>
    </submittedName>
</protein>
<dbReference type="Pfam" id="PF14169">
    <property type="entry name" value="YdjO"/>
    <property type="match status" value="1"/>
</dbReference>
<dbReference type="AlphaFoldDB" id="A0A7X0RTT6"/>
<organism evidence="1 2">
    <name type="scientific">Cohnella nanjingensis</name>
    <dbReference type="NCBI Taxonomy" id="1387779"/>
    <lineage>
        <taxon>Bacteria</taxon>
        <taxon>Bacillati</taxon>
        <taxon>Bacillota</taxon>
        <taxon>Bacilli</taxon>
        <taxon>Bacillales</taxon>
        <taxon>Paenibacillaceae</taxon>
        <taxon>Cohnella</taxon>
    </lineage>
</organism>
<gene>
    <name evidence="1" type="ORF">H7C19_23040</name>
</gene>
<dbReference type="RefSeq" id="WP_185671426.1">
    <property type="nucleotide sequence ID" value="NZ_JACJVP010000040.1"/>
</dbReference>
<accession>A0A7X0RTT6</accession>
<reference evidence="1 2" key="1">
    <citation type="submission" date="2020-08" db="EMBL/GenBank/DDBJ databases">
        <title>Cohnella phylogeny.</title>
        <authorList>
            <person name="Dunlap C."/>
        </authorList>
    </citation>
    <scope>NUCLEOTIDE SEQUENCE [LARGE SCALE GENOMIC DNA]</scope>
    <source>
        <strain evidence="1 2">DSM 28246</strain>
    </source>
</reference>
<sequence length="70" mass="8045">MYNSRKKPLEEVQQELTTIWSCTNEHCNGWIRDNFSFSAQPQCPQCGHDMAKTEKMLPVVVNTSPTQSKD</sequence>
<evidence type="ECO:0000313" key="2">
    <source>
        <dbReference type="Proteomes" id="UP000547209"/>
    </source>
</evidence>
<keyword evidence="2" id="KW-1185">Reference proteome</keyword>